<dbReference type="PIRSF" id="PIRSF001439">
    <property type="entry name" value="CryM"/>
    <property type="match status" value="1"/>
</dbReference>
<dbReference type="EMBL" id="JAFMPY010000018">
    <property type="protein sequence ID" value="MBO0905193.1"/>
    <property type="molecule type" value="Genomic_DNA"/>
</dbReference>
<comment type="similarity">
    <text evidence="1">Belongs to the ornithine cyclodeaminase/mu-crystallin family.</text>
</comment>
<proteinExistence type="inferred from homology"/>
<dbReference type="InterPro" id="IPR023401">
    <property type="entry name" value="ODC_N"/>
</dbReference>
<accession>A0ABS3J688</accession>
<dbReference type="RefSeq" id="WP_207351831.1">
    <property type="nucleotide sequence ID" value="NZ_JAFMPY010000018.1"/>
</dbReference>
<dbReference type="Pfam" id="PF02423">
    <property type="entry name" value="OCD_Mu_crystall"/>
    <property type="match status" value="1"/>
</dbReference>
<protein>
    <submittedName>
        <fullName evidence="2">Ornithine cyclodeaminase family protein</fullName>
    </submittedName>
</protein>
<comment type="caution">
    <text evidence="2">The sequence shown here is derived from an EMBL/GenBank/DDBJ whole genome shotgun (WGS) entry which is preliminary data.</text>
</comment>
<name>A0ABS3J688_9HYPH</name>
<evidence type="ECO:0000256" key="1">
    <source>
        <dbReference type="ARBA" id="ARBA00008903"/>
    </source>
</evidence>
<reference evidence="2 3" key="1">
    <citation type="submission" date="2021-03" db="EMBL/GenBank/DDBJ databases">
        <title>Whole genome sequence of Jiella sp. MQZ13P-4.</title>
        <authorList>
            <person name="Tuo L."/>
        </authorList>
    </citation>
    <scope>NUCLEOTIDE SEQUENCE [LARGE SCALE GENOMIC DNA]</scope>
    <source>
        <strain evidence="2 3">MQZ13P-4</strain>
    </source>
</reference>
<dbReference type="Gene3D" id="3.30.1780.10">
    <property type="entry name" value="ornithine cyclodeaminase, domain 1"/>
    <property type="match status" value="1"/>
</dbReference>
<dbReference type="Proteomes" id="UP000664288">
    <property type="component" value="Unassembled WGS sequence"/>
</dbReference>
<dbReference type="Gene3D" id="3.40.50.720">
    <property type="entry name" value="NAD(P)-binding Rossmann-like Domain"/>
    <property type="match status" value="1"/>
</dbReference>
<evidence type="ECO:0000313" key="2">
    <source>
        <dbReference type="EMBL" id="MBO0905193.1"/>
    </source>
</evidence>
<organism evidence="2 3">
    <name type="scientific">Jiella sonneratiae</name>
    <dbReference type="NCBI Taxonomy" id="2816856"/>
    <lineage>
        <taxon>Bacteria</taxon>
        <taxon>Pseudomonadati</taxon>
        <taxon>Pseudomonadota</taxon>
        <taxon>Alphaproteobacteria</taxon>
        <taxon>Hyphomicrobiales</taxon>
        <taxon>Aurantimonadaceae</taxon>
        <taxon>Jiella</taxon>
    </lineage>
</organism>
<gene>
    <name evidence="2" type="ORF">J1C47_16225</name>
</gene>
<dbReference type="SUPFAM" id="SSF51735">
    <property type="entry name" value="NAD(P)-binding Rossmann-fold domains"/>
    <property type="match status" value="1"/>
</dbReference>
<dbReference type="InterPro" id="IPR036291">
    <property type="entry name" value="NAD(P)-bd_dom_sf"/>
</dbReference>
<evidence type="ECO:0000313" key="3">
    <source>
        <dbReference type="Proteomes" id="UP000664288"/>
    </source>
</evidence>
<dbReference type="InterPro" id="IPR003462">
    <property type="entry name" value="ODC_Mu_crystall"/>
</dbReference>
<keyword evidence="3" id="KW-1185">Reference proteome</keyword>
<sequence length="329" mass="34570">MIALRHLSRSDVLSAGGGDFRLALDDVCDATRLLQFGEAAMVAETVMPLGADPRDNAYGLPARLGGRFDAVGLKWAMHRSAPIADLPSVVSTTLVSRLSDGRPIGLVESALLTRMRTAAVTAIAMAMLPTDAIRSVAVLGAGEQARAHVSMLRALHPSLARISVWNRTAARRDALVRDFAASEGKPIPAAADTIAGALEGAEVVLCCTNAPEPLLGAEAVAPGRLIVQIGYHEVAFAAIEASDRVVVDLWGDFAETSAKSLFRMYRAGRFAPGRVDADLAGLVVDGWRPEPGASVYFSSFGLNLFDIALASRVLAAAERHGLGAVLPLL</sequence>
<dbReference type="PANTHER" id="PTHR13812">
    <property type="entry name" value="KETIMINE REDUCTASE MU-CRYSTALLIN"/>
    <property type="match status" value="1"/>
</dbReference>
<dbReference type="PANTHER" id="PTHR13812:SF19">
    <property type="entry name" value="KETIMINE REDUCTASE MU-CRYSTALLIN"/>
    <property type="match status" value="1"/>
</dbReference>